<feature type="domain" description="SnoaL-like" evidence="1">
    <location>
        <begin position="8"/>
        <end position="111"/>
    </location>
</feature>
<reference evidence="3" key="1">
    <citation type="journal article" date="2019" name="Int. J. Syst. Evol. Microbiol.">
        <title>The Global Catalogue of Microorganisms (GCM) 10K type strain sequencing project: providing services to taxonomists for standard genome sequencing and annotation.</title>
        <authorList>
            <consortium name="The Broad Institute Genomics Platform"/>
            <consortium name="The Broad Institute Genome Sequencing Center for Infectious Disease"/>
            <person name="Wu L."/>
            <person name="Ma J."/>
        </authorList>
    </citation>
    <scope>NUCLEOTIDE SEQUENCE [LARGE SCALE GENOMIC DNA]</scope>
    <source>
        <strain evidence="3">ICMP 6774ER</strain>
    </source>
</reference>
<evidence type="ECO:0000313" key="3">
    <source>
        <dbReference type="Proteomes" id="UP001597368"/>
    </source>
</evidence>
<accession>A0ABW4TEM6</accession>
<dbReference type="Gene3D" id="3.10.450.50">
    <property type="match status" value="1"/>
</dbReference>
<dbReference type="InterPro" id="IPR032710">
    <property type="entry name" value="NTF2-like_dom_sf"/>
</dbReference>
<dbReference type="RefSeq" id="WP_379583164.1">
    <property type="nucleotide sequence ID" value="NZ_JBHUFV010000105.1"/>
</dbReference>
<comment type="caution">
    <text evidence="2">The sequence shown here is derived from an EMBL/GenBank/DDBJ whole genome shotgun (WGS) entry which is preliminary data.</text>
</comment>
<dbReference type="SUPFAM" id="SSF54427">
    <property type="entry name" value="NTF2-like"/>
    <property type="match status" value="1"/>
</dbReference>
<proteinExistence type="predicted"/>
<evidence type="ECO:0000259" key="1">
    <source>
        <dbReference type="Pfam" id="PF12680"/>
    </source>
</evidence>
<dbReference type="Pfam" id="PF12680">
    <property type="entry name" value="SnoaL_2"/>
    <property type="match status" value="1"/>
</dbReference>
<sequence>MTDISGVVERYLAAWNETDADARAKLVADLWTEDGGYTDPLAAVTGHEAISALIGGAQGMFPGFVFTPGGPVDGHHNLVRFTWNAAPAGMTEPVVVGFDVAVLDEDGRIVQVHGFLDKVPAS</sequence>
<protein>
    <submittedName>
        <fullName evidence="2">Nuclear transport factor 2 family protein</fullName>
    </submittedName>
</protein>
<dbReference type="Proteomes" id="UP001597368">
    <property type="component" value="Unassembled WGS sequence"/>
</dbReference>
<organism evidence="2 3">
    <name type="scientific">Nonomuraea mangrovi</name>
    <dbReference type="NCBI Taxonomy" id="2316207"/>
    <lineage>
        <taxon>Bacteria</taxon>
        <taxon>Bacillati</taxon>
        <taxon>Actinomycetota</taxon>
        <taxon>Actinomycetes</taxon>
        <taxon>Streptosporangiales</taxon>
        <taxon>Streptosporangiaceae</taxon>
        <taxon>Nonomuraea</taxon>
    </lineage>
</organism>
<gene>
    <name evidence="2" type="ORF">ACFSKW_52885</name>
</gene>
<keyword evidence="3" id="KW-1185">Reference proteome</keyword>
<evidence type="ECO:0000313" key="2">
    <source>
        <dbReference type="EMBL" id="MFD1940186.1"/>
    </source>
</evidence>
<name>A0ABW4TEM6_9ACTN</name>
<dbReference type="EMBL" id="JBHUFV010000105">
    <property type="protein sequence ID" value="MFD1940186.1"/>
    <property type="molecule type" value="Genomic_DNA"/>
</dbReference>
<dbReference type="InterPro" id="IPR037401">
    <property type="entry name" value="SnoaL-like"/>
</dbReference>